<dbReference type="InterPro" id="IPR004147">
    <property type="entry name" value="ABC1_dom"/>
</dbReference>
<organism evidence="5 6">
    <name type="scientific">Stephanodiscus triporus</name>
    <dbReference type="NCBI Taxonomy" id="2934178"/>
    <lineage>
        <taxon>Eukaryota</taxon>
        <taxon>Sar</taxon>
        <taxon>Stramenopiles</taxon>
        <taxon>Ochrophyta</taxon>
        <taxon>Bacillariophyta</taxon>
        <taxon>Coscinodiscophyceae</taxon>
        <taxon>Thalassiosirophycidae</taxon>
        <taxon>Stephanodiscales</taxon>
        <taxon>Stephanodiscaceae</taxon>
        <taxon>Stephanodiscus</taxon>
    </lineage>
</organism>
<dbReference type="AlphaFoldDB" id="A0ABD3NR63"/>
<evidence type="ECO:0000313" key="6">
    <source>
        <dbReference type="Proteomes" id="UP001530315"/>
    </source>
</evidence>
<dbReference type="SUPFAM" id="SSF56112">
    <property type="entry name" value="Protein kinase-like (PK-like)"/>
    <property type="match status" value="1"/>
</dbReference>
<dbReference type="InterPro" id="IPR050154">
    <property type="entry name" value="UbiB_kinase"/>
</dbReference>
<dbReference type="InterPro" id="IPR011009">
    <property type="entry name" value="Kinase-like_dom_sf"/>
</dbReference>
<evidence type="ECO:0000259" key="4">
    <source>
        <dbReference type="Pfam" id="PF03109"/>
    </source>
</evidence>
<dbReference type="CDD" id="cd05121">
    <property type="entry name" value="ABC1_ADCK3-like"/>
    <property type="match status" value="1"/>
</dbReference>
<feature type="region of interest" description="Disordered" evidence="2">
    <location>
        <begin position="378"/>
        <end position="398"/>
    </location>
</feature>
<feature type="signal peptide" evidence="3">
    <location>
        <begin position="1"/>
        <end position="22"/>
    </location>
</feature>
<feature type="compositionally biased region" description="Low complexity" evidence="2">
    <location>
        <begin position="13"/>
        <end position="28"/>
    </location>
</feature>
<name>A0ABD3NR63_9STRA</name>
<accession>A0ABD3NR63</accession>
<evidence type="ECO:0000256" key="3">
    <source>
        <dbReference type="SAM" id="SignalP"/>
    </source>
</evidence>
<gene>
    <name evidence="5" type="ORF">ACHAW5_010081</name>
</gene>
<feature type="region of interest" description="Disordered" evidence="2">
    <location>
        <begin position="281"/>
        <end position="302"/>
    </location>
</feature>
<evidence type="ECO:0000313" key="5">
    <source>
        <dbReference type="EMBL" id="KAL3778407.1"/>
    </source>
</evidence>
<dbReference type="Pfam" id="PF03109">
    <property type="entry name" value="ABC1"/>
    <property type="match status" value="1"/>
</dbReference>
<dbReference type="PANTHER" id="PTHR10566">
    <property type="entry name" value="CHAPERONE-ACTIVITY OF BC1 COMPLEX CABC1 -RELATED"/>
    <property type="match status" value="1"/>
</dbReference>
<dbReference type="EMBL" id="JALLAZ020001219">
    <property type="protein sequence ID" value="KAL3778407.1"/>
    <property type="molecule type" value="Genomic_DNA"/>
</dbReference>
<dbReference type="Proteomes" id="UP001530315">
    <property type="component" value="Unassembled WGS sequence"/>
</dbReference>
<sequence length="681" mass="73838">MKARLASALLALLSSSSSSSSGRPSFVSRRLRPRPPRRAVAPMVTSSSSLPPSAGVDNNDDHPPPSALRRAAELTQILGIDVVVPMVLSSLTSSSSSSVPRDDGWGGWDAFWSTESAFPSSSSSSTTTTTTTISHALRLARALEALGPTYVKFGQALGSRPDVVPPSLAAALTRLQDDMEPFDSGLAGRIILGELAGLVVVEGGTGGEGGPSREDLEALSSRLSSPVAAASIGQVYRATVPSLGEVAIKVRRPGVRSLVEADAMLLVSVAEFLESIPAWPSRRRGGRGRDDDEDDDNDRPARLFNTRLASAAREFMSRIFEELDYRNEASNVETFASLYSDRGGASTDVGVVVPRVYPSWCTENVLVMEWIDGTKLTDFGGGGTTTTTPTGEEEDRTRREENLALVKVAIDATLSQLLVTGILHADPHAGNLLKVRRDDGSVALGYLDFGLLSTIPTRVRDALICAVALQVFERDTASVSALFGELQLIPQGVLDDEGERAALEEALRIAFDNSLIYPKTDLTGSSSSEVVTAIPDLKFDKLLDSLSRLVPRFQFDLPPYFINNARALSTLEGIAKSLDETFNVLTIMYPYALNRLLHNPSQSMVVERTLQALIRSSDGKIDRRKIRRLLRDSASISGLSKRRVVWDVIKTRPGRKLTRSIVGEELMRVLDRLIFLFSRRE</sequence>
<comment type="similarity">
    <text evidence="1">Belongs to the protein kinase superfamily. ADCK protein kinase family.</text>
</comment>
<feature type="domain" description="ABC1 atypical kinase-like" evidence="4">
    <location>
        <begin position="224"/>
        <end position="480"/>
    </location>
</feature>
<comment type="caution">
    <text evidence="5">The sequence shown here is derived from an EMBL/GenBank/DDBJ whole genome shotgun (WGS) entry which is preliminary data.</text>
</comment>
<evidence type="ECO:0000256" key="2">
    <source>
        <dbReference type="SAM" id="MobiDB-lite"/>
    </source>
</evidence>
<keyword evidence="6" id="KW-1185">Reference proteome</keyword>
<evidence type="ECO:0000256" key="1">
    <source>
        <dbReference type="ARBA" id="ARBA00009670"/>
    </source>
</evidence>
<feature type="region of interest" description="Disordered" evidence="2">
    <location>
        <begin position="13"/>
        <end position="67"/>
    </location>
</feature>
<proteinExistence type="inferred from homology"/>
<dbReference type="PANTHER" id="PTHR10566:SF119">
    <property type="entry name" value="OS04G0640500 PROTEIN"/>
    <property type="match status" value="1"/>
</dbReference>
<feature type="chain" id="PRO_5044823405" description="ABC1 atypical kinase-like domain-containing protein" evidence="3">
    <location>
        <begin position="23"/>
        <end position="681"/>
    </location>
</feature>
<reference evidence="5 6" key="1">
    <citation type="submission" date="2024-10" db="EMBL/GenBank/DDBJ databases">
        <title>Updated reference genomes for cyclostephanoid diatoms.</title>
        <authorList>
            <person name="Roberts W.R."/>
            <person name="Alverson A.J."/>
        </authorList>
    </citation>
    <scope>NUCLEOTIDE SEQUENCE [LARGE SCALE GENOMIC DNA]</scope>
    <source>
        <strain evidence="5 6">AJA276-08</strain>
    </source>
</reference>
<keyword evidence="3" id="KW-0732">Signal</keyword>
<protein>
    <recommendedName>
        <fullName evidence="4">ABC1 atypical kinase-like domain-containing protein</fullName>
    </recommendedName>
</protein>